<evidence type="ECO:0008006" key="2">
    <source>
        <dbReference type="Google" id="ProtNLM"/>
    </source>
</evidence>
<dbReference type="EMBL" id="FWDO01000008">
    <property type="protein sequence ID" value="SLM19931.1"/>
    <property type="molecule type" value="Genomic_DNA"/>
</dbReference>
<accession>A0A3P3XUF5</accession>
<sequence length="266" mass="29188">MTVGELQEQIFPSAEGLERALKAALRASQTISPALRPRAPGIASPGGLVQLSHQKPCILVPDLHARPAFIDALLRTEFPDLGEPLHSALEDDRVSLLFLGDILHAEGEEAARRWISAYKRLAAARDDHAILSPEMDEEMGLSLEALLKVIDLVCRFPNSVFCLKGNHDNVMNAADHGDFPFYKYADEGRMGALWFQLRYGPDIAQLVRRYELSLPVAAVGENYCASHAEPALPLSRSAIIAYFEHPEVVQALIWTANAEAKEGSVA</sequence>
<name>A0A3P3XUF5_9SPIR</name>
<organism evidence="1">
    <name type="scientific">uncultured spirochete</name>
    <dbReference type="NCBI Taxonomy" id="156406"/>
    <lineage>
        <taxon>Bacteria</taxon>
        <taxon>Pseudomonadati</taxon>
        <taxon>Spirochaetota</taxon>
        <taxon>Spirochaetia</taxon>
        <taxon>Spirochaetales</taxon>
        <taxon>environmental samples</taxon>
    </lineage>
</organism>
<protein>
    <recommendedName>
        <fullName evidence="2">Calcineurin-like phosphoesterase domain-containing protein</fullName>
    </recommendedName>
</protein>
<reference evidence="1" key="1">
    <citation type="submission" date="2017-02" db="EMBL/GenBank/DDBJ databases">
        <authorList>
            <person name="Regsiter A."/>
            <person name="William W."/>
        </authorList>
    </citation>
    <scope>NUCLEOTIDE SEQUENCE</scope>
    <source>
        <strain evidence="1">BdmA 4</strain>
    </source>
</reference>
<dbReference type="SUPFAM" id="SSF56300">
    <property type="entry name" value="Metallo-dependent phosphatases"/>
    <property type="match status" value="1"/>
</dbReference>
<dbReference type="Gene3D" id="3.60.21.10">
    <property type="match status" value="1"/>
</dbReference>
<gene>
    <name evidence="1" type="ORF">SPIRO4BDMA_80038</name>
</gene>
<dbReference type="AlphaFoldDB" id="A0A3P3XUF5"/>
<proteinExistence type="predicted"/>
<evidence type="ECO:0000313" key="1">
    <source>
        <dbReference type="EMBL" id="SLM19931.1"/>
    </source>
</evidence>
<dbReference type="InterPro" id="IPR029052">
    <property type="entry name" value="Metallo-depent_PP-like"/>
</dbReference>